<dbReference type="EMBL" id="UYRV01004199">
    <property type="protein sequence ID" value="VDK51222.1"/>
    <property type="molecule type" value="Genomic_DNA"/>
</dbReference>
<accession>A0A3P6QM78</accession>
<proteinExistence type="predicted"/>
<evidence type="ECO:0000313" key="3">
    <source>
        <dbReference type="Proteomes" id="UP000271889"/>
    </source>
</evidence>
<name>A0A3P6QM78_CYLGO</name>
<dbReference type="AlphaFoldDB" id="A0A3P6QM78"/>
<feature type="compositionally biased region" description="Basic and acidic residues" evidence="1">
    <location>
        <begin position="126"/>
        <end position="136"/>
    </location>
</feature>
<reference evidence="2 3" key="1">
    <citation type="submission" date="2018-11" db="EMBL/GenBank/DDBJ databases">
        <authorList>
            <consortium name="Pathogen Informatics"/>
        </authorList>
    </citation>
    <scope>NUCLEOTIDE SEQUENCE [LARGE SCALE GENOMIC DNA]</scope>
</reference>
<dbReference type="Proteomes" id="UP000271889">
    <property type="component" value="Unassembled WGS sequence"/>
</dbReference>
<feature type="region of interest" description="Disordered" evidence="1">
    <location>
        <begin position="121"/>
        <end position="143"/>
    </location>
</feature>
<evidence type="ECO:0000256" key="1">
    <source>
        <dbReference type="SAM" id="MobiDB-lite"/>
    </source>
</evidence>
<protein>
    <submittedName>
        <fullName evidence="2">Uncharacterized protein</fullName>
    </submittedName>
</protein>
<gene>
    <name evidence="2" type="ORF">CGOC_LOCUS2000</name>
</gene>
<dbReference type="OrthoDB" id="10571532at2759"/>
<keyword evidence="3" id="KW-1185">Reference proteome</keyword>
<sequence length="287" mass="33220">MELAFALVVLSCDYINGNVVGRNWSDHTEASKNNATATSGYFAAVTPLLRRMSDESAAFPRPTEHELQPMPKNVNEEHLDRARRDLTSRLLWNDMDQEDDHEELYDSEEVVMAINISEYSNDDSDGYTRKENKKNNDFSGNLESQHERVRAYGFLNKNGDDVTNEEEEAVYNRPPEERFDDFRDDFRKDQTIHIHFTAMSPKSRAIFGRMLSLLSDEVGKSPSEGSDLSFGKAYYGKYKYPCTKKHMRLAVEAEKWGCRGAPDFYEEICKEYDKCTARRARRRCKAR</sequence>
<organism evidence="2 3">
    <name type="scientific">Cylicostephanus goldi</name>
    <name type="common">Nematode worm</name>
    <dbReference type="NCBI Taxonomy" id="71465"/>
    <lineage>
        <taxon>Eukaryota</taxon>
        <taxon>Metazoa</taxon>
        <taxon>Ecdysozoa</taxon>
        <taxon>Nematoda</taxon>
        <taxon>Chromadorea</taxon>
        <taxon>Rhabditida</taxon>
        <taxon>Rhabditina</taxon>
        <taxon>Rhabditomorpha</taxon>
        <taxon>Strongyloidea</taxon>
        <taxon>Strongylidae</taxon>
        <taxon>Cylicostephanus</taxon>
    </lineage>
</organism>
<evidence type="ECO:0000313" key="2">
    <source>
        <dbReference type="EMBL" id="VDK51222.1"/>
    </source>
</evidence>